<sequence>MLRSLFARTGIPEQLVSDNGPQFTANEFQVFLKRNGVRHITSAPYHPATNGLAERFVQTLKQGLRAMADEHSPLNQKLANFLFAYRNATHATTNQTPAMLFLGRGLRSRLDLLKPNLRRTVQDRQRKQGLSAHNGETRQFEIG</sequence>
<accession>A0AAD7W2V5</accession>
<dbReference type="InterPro" id="IPR036397">
    <property type="entry name" value="RNaseH_sf"/>
</dbReference>
<feature type="domain" description="Integrase catalytic" evidence="2">
    <location>
        <begin position="1"/>
        <end position="105"/>
    </location>
</feature>
<dbReference type="AlphaFoldDB" id="A0AAD7W2V5"/>
<dbReference type="Gene3D" id="3.30.420.10">
    <property type="entry name" value="Ribonuclease H-like superfamily/Ribonuclease H"/>
    <property type="match status" value="1"/>
</dbReference>
<dbReference type="InterPro" id="IPR001584">
    <property type="entry name" value="Integrase_cat-core"/>
</dbReference>
<evidence type="ECO:0000259" key="2">
    <source>
        <dbReference type="PROSITE" id="PS50994"/>
    </source>
</evidence>
<feature type="region of interest" description="Disordered" evidence="1">
    <location>
        <begin position="122"/>
        <end position="143"/>
    </location>
</feature>
<dbReference type="PANTHER" id="PTHR37984">
    <property type="entry name" value="PROTEIN CBG26694"/>
    <property type="match status" value="1"/>
</dbReference>
<reference evidence="3" key="1">
    <citation type="journal article" date="2023" name="Science">
        <title>Genome structures resolve the early diversification of teleost fishes.</title>
        <authorList>
            <person name="Parey E."/>
            <person name="Louis A."/>
            <person name="Montfort J."/>
            <person name="Bouchez O."/>
            <person name="Roques C."/>
            <person name="Iampietro C."/>
            <person name="Lluch J."/>
            <person name="Castinel A."/>
            <person name="Donnadieu C."/>
            <person name="Desvignes T."/>
            <person name="Floi Bucao C."/>
            <person name="Jouanno E."/>
            <person name="Wen M."/>
            <person name="Mejri S."/>
            <person name="Dirks R."/>
            <person name="Jansen H."/>
            <person name="Henkel C."/>
            <person name="Chen W.J."/>
            <person name="Zahm M."/>
            <person name="Cabau C."/>
            <person name="Klopp C."/>
            <person name="Thompson A.W."/>
            <person name="Robinson-Rechavi M."/>
            <person name="Braasch I."/>
            <person name="Lecointre G."/>
            <person name="Bobe J."/>
            <person name="Postlethwait J.H."/>
            <person name="Berthelot C."/>
            <person name="Roest Crollius H."/>
            <person name="Guiguen Y."/>
        </authorList>
    </citation>
    <scope>NUCLEOTIDE SEQUENCE</scope>
    <source>
        <strain evidence="3">NC1722</strain>
    </source>
</reference>
<dbReference type="PROSITE" id="PS50994">
    <property type="entry name" value="INTEGRASE"/>
    <property type="match status" value="1"/>
</dbReference>
<gene>
    <name evidence="3" type="ORF">AAFF_G00260090</name>
</gene>
<comment type="caution">
    <text evidence="3">The sequence shown here is derived from an EMBL/GenBank/DDBJ whole genome shotgun (WGS) entry which is preliminary data.</text>
</comment>
<dbReference type="GO" id="GO:0003676">
    <property type="term" value="F:nucleic acid binding"/>
    <property type="evidence" value="ECO:0007669"/>
    <property type="project" value="InterPro"/>
</dbReference>
<dbReference type="GO" id="GO:0015074">
    <property type="term" value="P:DNA integration"/>
    <property type="evidence" value="ECO:0007669"/>
    <property type="project" value="InterPro"/>
</dbReference>
<name>A0AAD7W2V5_9TELE</name>
<keyword evidence="4" id="KW-1185">Reference proteome</keyword>
<dbReference type="InterPro" id="IPR050951">
    <property type="entry name" value="Retrovirus_Pol_polyprotein"/>
</dbReference>
<dbReference type="SUPFAM" id="SSF53098">
    <property type="entry name" value="Ribonuclease H-like"/>
    <property type="match status" value="1"/>
</dbReference>
<proteinExistence type="predicted"/>
<dbReference type="Proteomes" id="UP001221898">
    <property type="component" value="Unassembled WGS sequence"/>
</dbReference>
<organism evidence="3 4">
    <name type="scientific">Aldrovandia affinis</name>
    <dbReference type="NCBI Taxonomy" id="143900"/>
    <lineage>
        <taxon>Eukaryota</taxon>
        <taxon>Metazoa</taxon>
        <taxon>Chordata</taxon>
        <taxon>Craniata</taxon>
        <taxon>Vertebrata</taxon>
        <taxon>Euteleostomi</taxon>
        <taxon>Actinopterygii</taxon>
        <taxon>Neopterygii</taxon>
        <taxon>Teleostei</taxon>
        <taxon>Notacanthiformes</taxon>
        <taxon>Halosauridae</taxon>
        <taxon>Aldrovandia</taxon>
    </lineage>
</organism>
<evidence type="ECO:0000256" key="1">
    <source>
        <dbReference type="SAM" id="MobiDB-lite"/>
    </source>
</evidence>
<dbReference type="Pfam" id="PF00665">
    <property type="entry name" value="rve"/>
    <property type="match status" value="1"/>
</dbReference>
<protein>
    <recommendedName>
        <fullName evidence="2">Integrase catalytic domain-containing protein</fullName>
    </recommendedName>
</protein>
<evidence type="ECO:0000313" key="4">
    <source>
        <dbReference type="Proteomes" id="UP001221898"/>
    </source>
</evidence>
<dbReference type="EMBL" id="JAINUG010000353">
    <property type="protein sequence ID" value="KAJ8377451.1"/>
    <property type="molecule type" value="Genomic_DNA"/>
</dbReference>
<dbReference type="PANTHER" id="PTHR37984:SF14">
    <property type="entry name" value="RIBONUCLEASE H"/>
    <property type="match status" value="1"/>
</dbReference>
<dbReference type="InterPro" id="IPR012337">
    <property type="entry name" value="RNaseH-like_sf"/>
</dbReference>
<evidence type="ECO:0000313" key="3">
    <source>
        <dbReference type="EMBL" id="KAJ8377451.1"/>
    </source>
</evidence>